<name>A0A7D4NSD3_9GAMM</name>
<gene>
    <name evidence="3" type="ORF">HQN79_09855</name>
</gene>
<feature type="signal peptide" evidence="2">
    <location>
        <begin position="1"/>
        <end position="22"/>
    </location>
</feature>
<accession>A0A7D4NSD3</accession>
<keyword evidence="4" id="KW-1185">Reference proteome</keyword>
<reference evidence="3 4" key="1">
    <citation type="submission" date="2020-05" db="EMBL/GenBank/DDBJ databases">
        <title>Thiomicrorhabdus sediminis sp.nov. and Thiomicrorhabdus xiamenensis sp.nov., novel sulfur-oxidizing bacteria isolated from coastal sediment.</title>
        <authorList>
            <person name="Liu X."/>
        </authorList>
    </citation>
    <scope>NUCLEOTIDE SEQUENCE [LARGE SCALE GENOMIC DNA]</scope>
    <source>
        <strain evidence="3 4">G2</strain>
    </source>
</reference>
<dbReference type="Proteomes" id="UP000504724">
    <property type="component" value="Chromosome"/>
</dbReference>
<feature type="region of interest" description="Disordered" evidence="1">
    <location>
        <begin position="119"/>
        <end position="153"/>
    </location>
</feature>
<evidence type="ECO:0008006" key="5">
    <source>
        <dbReference type="Google" id="ProtNLM"/>
    </source>
</evidence>
<feature type="compositionally biased region" description="Low complexity" evidence="1">
    <location>
        <begin position="119"/>
        <end position="130"/>
    </location>
</feature>
<evidence type="ECO:0000313" key="3">
    <source>
        <dbReference type="EMBL" id="QKI89857.1"/>
    </source>
</evidence>
<protein>
    <recommendedName>
        <fullName evidence="5">LTXXQ motif family protein</fullName>
    </recommendedName>
</protein>
<feature type="chain" id="PRO_5029019963" description="LTXXQ motif family protein" evidence="2">
    <location>
        <begin position="23"/>
        <end position="153"/>
    </location>
</feature>
<dbReference type="KEGG" id="txa:HQN79_09855"/>
<sequence>MKKVASIIGIVALSGITTLAFAGNGDFCQNKGMYKGEGSYGHSQCMKHKHNRLQDAARKGCYGGGMQKGHFQNKAMSAEKREALMQLKVENRIERMTQKLDLSKQQQDAIRKVLMQKQQNMQQMRQQTRQQVHKLLTDEQRAKLPQRAFGPAA</sequence>
<organism evidence="3 4">
    <name type="scientific">Thiomicrorhabdus xiamenensis</name>
    <dbReference type="NCBI Taxonomy" id="2739063"/>
    <lineage>
        <taxon>Bacteria</taxon>
        <taxon>Pseudomonadati</taxon>
        <taxon>Pseudomonadota</taxon>
        <taxon>Gammaproteobacteria</taxon>
        <taxon>Thiotrichales</taxon>
        <taxon>Piscirickettsiaceae</taxon>
        <taxon>Thiomicrorhabdus</taxon>
    </lineage>
</organism>
<keyword evidence="2" id="KW-0732">Signal</keyword>
<dbReference type="RefSeq" id="WP_173286056.1">
    <property type="nucleotide sequence ID" value="NZ_CP054020.1"/>
</dbReference>
<proteinExistence type="predicted"/>
<dbReference type="AlphaFoldDB" id="A0A7D4NSD3"/>
<dbReference type="EMBL" id="CP054020">
    <property type="protein sequence ID" value="QKI89857.1"/>
    <property type="molecule type" value="Genomic_DNA"/>
</dbReference>
<evidence type="ECO:0000256" key="1">
    <source>
        <dbReference type="SAM" id="MobiDB-lite"/>
    </source>
</evidence>
<evidence type="ECO:0000313" key="4">
    <source>
        <dbReference type="Proteomes" id="UP000504724"/>
    </source>
</evidence>
<evidence type="ECO:0000256" key="2">
    <source>
        <dbReference type="SAM" id="SignalP"/>
    </source>
</evidence>